<evidence type="ECO:0000313" key="3">
    <source>
        <dbReference type="Proteomes" id="UP000588491"/>
    </source>
</evidence>
<accession>A0A7Y0K8Z5</accession>
<dbReference type="EMBL" id="JABBPK010000001">
    <property type="protein sequence ID" value="NMO78059.1"/>
    <property type="molecule type" value="Genomic_DNA"/>
</dbReference>
<evidence type="ECO:0000259" key="1">
    <source>
        <dbReference type="PROSITE" id="PS51186"/>
    </source>
</evidence>
<dbReference type="AlphaFoldDB" id="A0A7Y0K8Z5"/>
<dbReference type="PROSITE" id="PS51186">
    <property type="entry name" value="GNAT"/>
    <property type="match status" value="1"/>
</dbReference>
<dbReference type="Pfam" id="PF13523">
    <property type="entry name" value="Acetyltransf_8"/>
    <property type="match status" value="1"/>
</dbReference>
<dbReference type="PANTHER" id="PTHR43415:SF3">
    <property type="entry name" value="GNAT-FAMILY ACETYLTRANSFERASE"/>
    <property type="match status" value="1"/>
</dbReference>
<reference evidence="2 3" key="1">
    <citation type="submission" date="2020-04" db="EMBL/GenBank/DDBJ databases">
        <title>Bacillus sp. UniB3 isolated from commercial digestive syrup.</title>
        <authorList>
            <person name="Thorat V."/>
            <person name="Kirdat K."/>
            <person name="Tiwarekar B."/>
            <person name="Yadav A."/>
        </authorList>
    </citation>
    <scope>NUCLEOTIDE SEQUENCE [LARGE SCALE GENOMIC DNA]</scope>
    <source>
        <strain evidence="2 3">UniB3</strain>
    </source>
</reference>
<dbReference type="InterPro" id="IPR016181">
    <property type="entry name" value="Acyl_CoA_acyltransferase"/>
</dbReference>
<dbReference type="GO" id="GO:0016747">
    <property type="term" value="F:acyltransferase activity, transferring groups other than amino-acyl groups"/>
    <property type="evidence" value="ECO:0007669"/>
    <property type="project" value="InterPro"/>
</dbReference>
<dbReference type="PANTHER" id="PTHR43415">
    <property type="entry name" value="SPERMIDINE N(1)-ACETYLTRANSFERASE"/>
    <property type="match status" value="1"/>
</dbReference>
<dbReference type="InterPro" id="IPR000182">
    <property type="entry name" value="GNAT_dom"/>
</dbReference>
<proteinExistence type="predicted"/>
<keyword evidence="2" id="KW-0808">Transferase</keyword>
<sequence length="177" mass="20928">MIIYESGLLKVRKLEKKDNIRLVKWLSEPSVLKFDEGRDKPFDLDKVNKVFYSSEDDEVRCIVEYDNKAIGYIQFYKLDSKTSMFYGYKTELIYGTDQFIGESNYWNKGIGTLLVTSMINFLVENKKADYVVMDPQARNVRAISCYEKCGLKKVKILPKHELHEGEYHDCWLMEYRK</sequence>
<feature type="domain" description="N-acetyltransferase" evidence="1">
    <location>
        <begin position="9"/>
        <end position="177"/>
    </location>
</feature>
<comment type="caution">
    <text evidence="2">The sequence shown here is derived from an EMBL/GenBank/DDBJ whole genome shotgun (WGS) entry which is preliminary data.</text>
</comment>
<organism evidence="2 3">
    <name type="scientific">Niallia alba</name>
    <dbReference type="NCBI Taxonomy" id="2729105"/>
    <lineage>
        <taxon>Bacteria</taxon>
        <taxon>Bacillati</taxon>
        <taxon>Bacillota</taxon>
        <taxon>Bacilli</taxon>
        <taxon>Bacillales</taxon>
        <taxon>Bacillaceae</taxon>
        <taxon>Niallia</taxon>
    </lineage>
</organism>
<dbReference type="Proteomes" id="UP000588491">
    <property type="component" value="Unassembled WGS sequence"/>
</dbReference>
<dbReference type="SUPFAM" id="SSF55729">
    <property type="entry name" value="Acyl-CoA N-acyltransferases (Nat)"/>
    <property type="match status" value="1"/>
</dbReference>
<name>A0A7Y0K8Z5_9BACI</name>
<dbReference type="Gene3D" id="3.40.630.30">
    <property type="match status" value="1"/>
</dbReference>
<evidence type="ECO:0000313" key="2">
    <source>
        <dbReference type="EMBL" id="NMO78059.1"/>
    </source>
</evidence>
<keyword evidence="3" id="KW-1185">Reference proteome</keyword>
<protein>
    <submittedName>
        <fullName evidence="2">Acetyltransferase</fullName>
    </submittedName>
</protein>
<gene>
    <name evidence="2" type="ORF">HHU08_13810</name>
</gene>
<dbReference type="RefSeq" id="WP_169188692.1">
    <property type="nucleotide sequence ID" value="NZ_JABBPK010000001.1"/>
</dbReference>